<dbReference type="PANTHER" id="PTHR35259:SF2">
    <property type="match status" value="1"/>
</dbReference>
<protein>
    <submittedName>
        <fullName evidence="1">Uncharacterized protein</fullName>
    </submittedName>
</protein>
<dbReference type="RefSeq" id="XP_015920738.1">
    <property type="nucleotide sequence ID" value="XM_016065252.3"/>
</dbReference>
<sequence length="337" mass="39420">MSNKNGRNALSEINNEILTVYEYCLAAGLTHDEIVEKAKPLILPVQKLEWKRKFLMLLKIGICCLAISYTLSSDTVSRSFLTNTRYFMFKILPFWDWTELYSENCLLENPFYSNEEVLIFDCKVCEDVFDVDYLNRTSPEEISQYYMQRNIPVIVRDAMFDWSVMQDSFNILNMTEGFYHLDEDVCMFQSNLNVENHQMLFQKLLSQDLQKWYAHWENCEKSTQKFVRKFYARPYFLPGVVQMTEANWILMSSNYIGRKYKKIDVMPSVTVMWVAQIRGYNNIQFLPKNPCHTTCNVIEDTLEEGEIALFSPTVWNFSYLPGEGTENLAIAVGGLAI</sequence>
<dbReference type="KEGG" id="ptep:107449656"/>
<dbReference type="InterPro" id="IPR038757">
    <property type="entry name" value="BRAP"/>
</dbReference>
<dbReference type="GeneID" id="107449656"/>
<organism evidence="1">
    <name type="scientific">Parasteatoda tepidariorum</name>
    <name type="common">Common house spider</name>
    <name type="synonym">Achaearanea tepidariorum</name>
    <dbReference type="NCBI Taxonomy" id="114398"/>
    <lineage>
        <taxon>Eukaryota</taxon>
        <taxon>Metazoa</taxon>
        <taxon>Ecdysozoa</taxon>
        <taxon>Arthropoda</taxon>
        <taxon>Chelicerata</taxon>
        <taxon>Arachnida</taxon>
        <taxon>Araneae</taxon>
        <taxon>Araneomorphae</taxon>
        <taxon>Entelegynae</taxon>
        <taxon>Araneoidea</taxon>
        <taxon>Theridiidae</taxon>
        <taxon>Parasteatoda</taxon>
    </lineage>
</organism>
<dbReference type="Gene3D" id="2.60.120.650">
    <property type="entry name" value="Cupin"/>
    <property type="match status" value="1"/>
</dbReference>
<dbReference type="OrthoDB" id="10059103at2759"/>
<dbReference type="SUPFAM" id="SSF51197">
    <property type="entry name" value="Clavaminate synthase-like"/>
    <property type="match status" value="1"/>
</dbReference>
<dbReference type="EMBL" id="IAAA01016478">
    <property type="protein sequence ID" value="LAA04793.1"/>
    <property type="molecule type" value="mRNA"/>
</dbReference>
<name>A0A2L2Y9H4_PARTP</name>
<evidence type="ECO:0000313" key="1">
    <source>
        <dbReference type="EMBL" id="LAA04793.1"/>
    </source>
</evidence>
<dbReference type="AlphaFoldDB" id="A0A2L2Y9H4"/>
<accession>A0A2L2Y9H4</accession>
<dbReference type="PANTHER" id="PTHR35259">
    <property type="entry name" value="BOMBESIN RECEPTOR-ACTIVATED PROTEIN C6ORF89"/>
    <property type="match status" value="1"/>
</dbReference>
<dbReference type="OMA" id="ETLWENC"/>
<proteinExistence type="evidence at transcript level"/>
<reference evidence="1" key="1">
    <citation type="journal article" date="2016" name="Mol. Ecol. Resour.">
        <title>Evaluation of the impact of RNA preservation methods of spiders for de novo transcriptome assembly.</title>
        <authorList>
            <person name="Kono N."/>
            <person name="Nakamura H."/>
            <person name="Ito Y."/>
            <person name="Tomita M."/>
            <person name="Arakawa K."/>
        </authorList>
    </citation>
    <scope>NUCLEOTIDE SEQUENCE</scope>
    <source>
        <tissue evidence="1">Whole body</tissue>
    </source>
</reference>